<feature type="compositionally biased region" description="Basic residues" evidence="1">
    <location>
        <begin position="295"/>
        <end position="310"/>
    </location>
</feature>
<evidence type="ECO:0000313" key="2">
    <source>
        <dbReference type="EMBL" id="KAF4460709.1"/>
    </source>
</evidence>
<evidence type="ECO:0000313" key="3">
    <source>
        <dbReference type="Proteomes" id="UP000554235"/>
    </source>
</evidence>
<feature type="region of interest" description="Disordered" evidence="1">
    <location>
        <begin position="261"/>
        <end position="310"/>
    </location>
</feature>
<sequence>MCGATGCLEICRENACERWPTLTVQPRPEPDGEDEEEHAIWWQEYQQWGWVACDCGNGYFCRRHAIWIPGGHVTNGWALPREQQLQGPCPRDHYPQTQEETTTGASQPPDQPPSRTDYYGRDAGSSSSSRRQKNSNEDSGRSPRHGSRQHRRQRNDRRSTRTERRDNVQEEEETDVSSQYTASSTQSQSETGSTSTDGTYSSYQQLEDAVNSYQPTHSYSYAQPLYYGSNPLYQNTDQEEYGATTGTYEQDLTARMGNVALDEGAYTQTQDDGLNTYQGQEEDDTVAEEPSEHRSRSHRSRRHRRHSTRH</sequence>
<comment type="caution">
    <text evidence="2">The sequence shown here is derived from an EMBL/GenBank/DDBJ whole genome shotgun (WGS) entry which is preliminary data.</text>
</comment>
<protein>
    <submittedName>
        <fullName evidence="2">Uncharacterized protein</fullName>
    </submittedName>
</protein>
<keyword evidence="3" id="KW-1185">Reference proteome</keyword>
<dbReference type="OrthoDB" id="5399597at2759"/>
<dbReference type="Proteomes" id="UP000554235">
    <property type="component" value="Unassembled WGS sequence"/>
</dbReference>
<organism evidence="2 3">
    <name type="scientific">Fusarium albosuccineum</name>
    <dbReference type="NCBI Taxonomy" id="1237068"/>
    <lineage>
        <taxon>Eukaryota</taxon>
        <taxon>Fungi</taxon>
        <taxon>Dikarya</taxon>
        <taxon>Ascomycota</taxon>
        <taxon>Pezizomycotina</taxon>
        <taxon>Sordariomycetes</taxon>
        <taxon>Hypocreomycetidae</taxon>
        <taxon>Hypocreales</taxon>
        <taxon>Nectriaceae</taxon>
        <taxon>Fusarium</taxon>
        <taxon>Fusarium decemcellulare species complex</taxon>
    </lineage>
</organism>
<feature type="compositionally biased region" description="Basic residues" evidence="1">
    <location>
        <begin position="142"/>
        <end position="155"/>
    </location>
</feature>
<feature type="compositionally biased region" description="Low complexity" evidence="1">
    <location>
        <begin position="177"/>
        <end position="200"/>
    </location>
</feature>
<dbReference type="AlphaFoldDB" id="A0A8H4P328"/>
<accession>A0A8H4P328</accession>
<name>A0A8H4P328_9HYPO</name>
<reference evidence="2 3" key="1">
    <citation type="submission" date="2020-01" db="EMBL/GenBank/DDBJ databases">
        <title>Identification and distribution of gene clusters putatively required for synthesis of sphingolipid metabolism inhibitors in phylogenetically diverse species of the filamentous fungus Fusarium.</title>
        <authorList>
            <person name="Kim H.-S."/>
            <person name="Busman M."/>
            <person name="Brown D.W."/>
            <person name="Divon H."/>
            <person name="Uhlig S."/>
            <person name="Proctor R.H."/>
        </authorList>
    </citation>
    <scope>NUCLEOTIDE SEQUENCE [LARGE SCALE GENOMIC DNA]</scope>
    <source>
        <strain evidence="2 3">NRRL 20459</strain>
    </source>
</reference>
<feature type="compositionally biased region" description="Polar residues" evidence="1">
    <location>
        <begin position="95"/>
        <end position="108"/>
    </location>
</feature>
<gene>
    <name evidence="2" type="ORF">FALBO_12501</name>
</gene>
<feature type="region of interest" description="Disordered" evidence="1">
    <location>
        <begin position="83"/>
        <end position="200"/>
    </location>
</feature>
<dbReference type="EMBL" id="JAADYS010001874">
    <property type="protein sequence ID" value="KAF4460709.1"/>
    <property type="molecule type" value="Genomic_DNA"/>
</dbReference>
<evidence type="ECO:0000256" key="1">
    <source>
        <dbReference type="SAM" id="MobiDB-lite"/>
    </source>
</evidence>
<feature type="compositionally biased region" description="Acidic residues" evidence="1">
    <location>
        <begin position="280"/>
        <end position="289"/>
    </location>
</feature>
<feature type="compositionally biased region" description="Polar residues" evidence="1">
    <location>
        <begin position="266"/>
        <end position="279"/>
    </location>
</feature>
<proteinExistence type="predicted"/>
<feature type="compositionally biased region" description="Basic and acidic residues" evidence="1">
    <location>
        <begin position="156"/>
        <end position="168"/>
    </location>
</feature>